<protein>
    <recommendedName>
        <fullName evidence="4">DUF418 domain-containing protein</fullName>
    </recommendedName>
</protein>
<comment type="caution">
    <text evidence="2">The sequence shown here is derived from an EMBL/GenBank/DDBJ whole genome shotgun (WGS) entry which is preliminary data.</text>
</comment>
<evidence type="ECO:0000313" key="2">
    <source>
        <dbReference type="EMBL" id="MDQ9169864.1"/>
    </source>
</evidence>
<sequence length="75" mass="8379">MPFIRSLLAAVLSHWLISELLLLVANSQWTILLSAAWLLIGYHRIFGRIPDAASGRDAVRAAIMAWLWPIAPKKS</sequence>
<dbReference type="Proteomes" id="UP001225596">
    <property type="component" value="Unassembled WGS sequence"/>
</dbReference>
<evidence type="ECO:0000313" key="3">
    <source>
        <dbReference type="Proteomes" id="UP001225596"/>
    </source>
</evidence>
<keyword evidence="1" id="KW-0812">Transmembrane</keyword>
<organism evidence="2 3">
    <name type="scientific">Keguizhuia sedimenti</name>
    <dbReference type="NCBI Taxonomy" id="3064264"/>
    <lineage>
        <taxon>Bacteria</taxon>
        <taxon>Pseudomonadati</taxon>
        <taxon>Pseudomonadota</taxon>
        <taxon>Betaproteobacteria</taxon>
        <taxon>Burkholderiales</taxon>
        <taxon>Oxalobacteraceae</taxon>
        <taxon>Keguizhuia</taxon>
    </lineage>
</organism>
<evidence type="ECO:0008006" key="4">
    <source>
        <dbReference type="Google" id="ProtNLM"/>
    </source>
</evidence>
<keyword evidence="3" id="KW-1185">Reference proteome</keyword>
<evidence type="ECO:0000256" key="1">
    <source>
        <dbReference type="SAM" id="Phobius"/>
    </source>
</evidence>
<feature type="transmembrane region" description="Helical" evidence="1">
    <location>
        <begin position="20"/>
        <end position="40"/>
    </location>
</feature>
<reference evidence="2 3" key="1">
    <citation type="submission" date="2023-08" db="EMBL/GenBank/DDBJ databases">
        <title>Oxalobacteraceae gen .nov., isolated from river sludge outside the plant.</title>
        <authorList>
            <person name="Zhao S.Y."/>
        </authorList>
    </citation>
    <scope>NUCLEOTIDE SEQUENCE [LARGE SCALE GENOMIC DNA]</scope>
    <source>
        <strain evidence="2 3">R-40</strain>
    </source>
</reference>
<gene>
    <name evidence="2" type="ORF">Q8A64_05505</name>
</gene>
<dbReference type="RefSeq" id="WP_338435789.1">
    <property type="nucleotide sequence ID" value="NZ_JAUYVH010000002.1"/>
</dbReference>
<dbReference type="EMBL" id="JAUYVH010000002">
    <property type="protein sequence ID" value="MDQ9169864.1"/>
    <property type="molecule type" value="Genomic_DNA"/>
</dbReference>
<name>A0ABU1BP40_9BURK</name>
<keyword evidence="1" id="KW-1133">Transmembrane helix</keyword>
<accession>A0ABU1BP40</accession>
<proteinExistence type="predicted"/>
<keyword evidence="1" id="KW-0472">Membrane</keyword>